<evidence type="ECO:0000313" key="4">
    <source>
        <dbReference type="EMBL" id="MDT9598909.1"/>
    </source>
</evidence>
<protein>
    <submittedName>
        <fullName evidence="4">Nucleoside-diphosphate sugar epimerase/dehydratase</fullName>
    </submittedName>
</protein>
<dbReference type="CDD" id="cd05237">
    <property type="entry name" value="UDP_invert_4-6DH_SDR_e"/>
    <property type="match status" value="1"/>
</dbReference>
<reference evidence="4 5" key="1">
    <citation type="submission" date="2023-05" db="EMBL/GenBank/DDBJ databases">
        <authorList>
            <person name="Guo Y."/>
        </authorList>
    </citation>
    <scope>NUCLEOTIDE SEQUENCE [LARGE SCALE GENOMIC DNA]</scope>
    <source>
        <strain evidence="4 5">GR2756</strain>
    </source>
</reference>
<comment type="similarity">
    <text evidence="1">Belongs to the polysaccharide synthase family.</text>
</comment>
<dbReference type="RefSeq" id="WP_315725367.1">
    <property type="nucleotide sequence ID" value="NZ_JAVUPU010000003.1"/>
</dbReference>
<organism evidence="4 5">
    <name type="scientific">Sphingosinicella rhizophila</name>
    <dbReference type="NCBI Taxonomy" id="3050082"/>
    <lineage>
        <taxon>Bacteria</taxon>
        <taxon>Pseudomonadati</taxon>
        <taxon>Pseudomonadota</taxon>
        <taxon>Alphaproteobacteria</taxon>
        <taxon>Sphingomonadales</taxon>
        <taxon>Sphingosinicellaceae</taxon>
        <taxon>Sphingosinicella</taxon>
    </lineage>
</organism>
<dbReference type="InterPro" id="IPR003869">
    <property type="entry name" value="Polysac_CapD-like"/>
</dbReference>
<evidence type="ECO:0000256" key="1">
    <source>
        <dbReference type="ARBA" id="ARBA00007430"/>
    </source>
</evidence>
<feature type="transmembrane region" description="Helical" evidence="2">
    <location>
        <begin position="48"/>
        <end position="70"/>
    </location>
</feature>
<dbReference type="SUPFAM" id="SSF51735">
    <property type="entry name" value="NAD(P)-binding Rossmann-fold domains"/>
    <property type="match status" value="2"/>
</dbReference>
<dbReference type="Gene3D" id="3.40.50.720">
    <property type="entry name" value="NAD(P)-binding Rossmann-like Domain"/>
    <property type="match status" value="2"/>
</dbReference>
<dbReference type="Proteomes" id="UP001259572">
    <property type="component" value="Unassembled WGS sequence"/>
</dbReference>
<feature type="transmembrane region" description="Helical" evidence="2">
    <location>
        <begin position="114"/>
        <end position="131"/>
    </location>
</feature>
<feature type="transmembrane region" description="Helical" evidence="2">
    <location>
        <begin position="82"/>
        <end position="102"/>
    </location>
</feature>
<dbReference type="InterPro" id="IPR051203">
    <property type="entry name" value="Polysaccharide_Synthase-Rel"/>
</dbReference>
<name>A0ABU3Q722_9SPHN</name>
<accession>A0ABU3Q722</accession>
<gene>
    <name evidence="4" type="ORF">RQX22_08105</name>
</gene>
<sequence>MTSDAISALGRHQKKAIIILYDAAAMIVSLWLAFSIRLGHFHWAARDSVLLLCAGTVILGLVALHGLRIYRIVIRYFDVYSARRLLVGAGAATAMWFMLAFVSRIENLPRSVGFIYFGLLFLLMFFGRLAASQHLTASQPGSMVLDRRKGGDRRKIGVAIQGANAAGSALAETIRRLPQYELRFFVDDNEALIDRMMLGYPIRSSDDLREAVQSGRIKQVFLAMDNSTRTERLAALSSLSGMAVKVLTIPSHEEIMSGRYTISDVRPVNVEDLLKRDIVPAMMPSIERGIKGNSILITGAGGSIGSEICRQVLEQEPRRMVLLDHSEFALFAIQSELDQLNAQQPKAQRTEICPVIGSLLDERLIDGLLGHHEIDTVFHAAAYKHVPLLEDNEVIGVRNNVIGTRTLADACVKARVRRLTMISTDKAVRPTNVMGSSKRLAELYIQALAQQPNMPTRFGIVRFGNVLDSSGSVVQRFRQQIEEGGPITVTHPDITRFFMSIPEATQLVLQANSWATAGEVFVLDMGEPVKIAELARTMISLSGMTERNQENPDGDIEIAYVGLRPGEKLHEELFIGEAVGDTLHPQIKMAHERWVPMAELQNVMARLNAALAGHDAGAVRSILSETLREDHRMVA</sequence>
<dbReference type="EMBL" id="JAVUPU010000003">
    <property type="protein sequence ID" value="MDT9598909.1"/>
    <property type="molecule type" value="Genomic_DNA"/>
</dbReference>
<feature type="domain" description="Polysaccharide biosynthesis protein CapD-like" evidence="3">
    <location>
        <begin position="295"/>
        <end position="590"/>
    </location>
</feature>
<keyword evidence="2" id="KW-0472">Membrane</keyword>
<feature type="transmembrane region" description="Helical" evidence="2">
    <location>
        <begin position="16"/>
        <end position="36"/>
    </location>
</feature>
<proteinExistence type="inferred from homology"/>
<evidence type="ECO:0000259" key="3">
    <source>
        <dbReference type="Pfam" id="PF02719"/>
    </source>
</evidence>
<keyword evidence="2" id="KW-1133">Transmembrane helix</keyword>
<evidence type="ECO:0000256" key="2">
    <source>
        <dbReference type="SAM" id="Phobius"/>
    </source>
</evidence>
<dbReference type="PANTHER" id="PTHR43318:SF1">
    <property type="entry name" value="POLYSACCHARIDE BIOSYNTHESIS PROTEIN EPSC-RELATED"/>
    <property type="match status" value="1"/>
</dbReference>
<dbReference type="InterPro" id="IPR036291">
    <property type="entry name" value="NAD(P)-bd_dom_sf"/>
</dbReference>
<keyword evidence="5" id="KW-1185">Reference proteome</keyword>
<keyword evidence="2" id="KW-0812">Transmembrane</keyword>
<dbReference type="Pfam" id="PF02719">
    <property type="entry name" value="Polysacc_synt_2"/>
    <property type="match status" value="1"/>
</dbReference>
<evidence type="ECO:0000313" key="5">
    <source>
        <dbReference type="Proteomes" id="UP001259572"/>
    </source>
</evidence>
<comment type="caution">
    <text evidence="4">The sequence shown here is derived from an EMBL/GenBank/DDBJ whole genome shotgun (WGS) entry which is preliminary data.</text>
</comment>
<dbReference type="PANTHER" id="PTHR43318">
    <property type="entry name" value="UDP-N-ACETYLGLUCOSAMINE 4,6-DEHYDRATASE"/>
    <property type="match status" value="1"/>
</dbReference>